<dbReference type="Proteomes" id="UP000186553">
    <property type="component" value="Unassembled WGS sequence"/>
</dbReference>
<evidence type="ECO:0000313" key="3">
    <source>
        <dbReference type="Proteomes" id="UP000186553"/>
    </source>
</evidence>
<keyword evidence="1" id="KW-0812">Transmembrane</keyword>
<evidence type="ECO:0000256" key="1">
    <source>
        <dbReference type="SAM" id="Phobius"/>
    </source>
</evidence>
<dbReference type="EMBL" id="MBDL01000008">
    <property type="protein sequence ID" value="ODA13435.1"/>
    <property type="molecule type" value="Genomic_DNA"/>
</dbReference>
<reference evidence="2 3" key="1">
    <citation type="submission" date="2016-07" db="EMBL/GenBank/DDBJ databases">
        <title>Acinetobacter sp. ANC 4603.</title>
        <authorList>
            <person name="Radolfova-Krizova L."/>
            <person name="Nemec A."/>
        </authorList>
    </citation>
    <scope>NUCLEOTIDE SEQUENCE [LARGE SCALE GENOMIC DNA]</scope>
    <source>
        <strain evidence="2 3">ANC 4603</strain>
    </source>
</reference>
<dbReference type="RefSeq" id="WP_068886197.1">
    <property type="nucleotide sequence ID" value="NZ_CBCRUU010000009.1"/>
</dbReference>
<dbReference type="STRING" id="1891224.BBP83_03310"/>
<dbReference type="InterPro" id="IPR046513">
    <property type="entry name" value="DUF6691"/>
</dbReference>
<organism evidence="2 3">
    <name type="scientific">Acinetobacter celticus</name>
    <dbReference type="NCBI Taxonomy" id="1891224"/>
    <lineage>
        <taxon>Bacteria</taxon>
        <taxon>Pseudomonadati</taxon>
        <taxon>Pseudomonadota</taxon>
        <taxon>Gammaproteobacteria</taxon>
        <taxon>Moraxellales</taxon>
        <taxon>Moraxellaceae</taxon>
        <taxon>Acinetobacter</taxon>
    </lineage>
</organism>
<gene>
    <name evidence="2" type="ORF">BBP83_03310</name>
</gene>
<dbReference type="Pfam" id="PF20398">
    <property type="entry name" value="DUF6691"/>
    <property type="match status" value="1"/>
</dbReference>
<comment type="caution">
    <text evidence="2">The sequence shown here is derived from an EMBL/GenBank/DDBJ whole genome shotgun (WGS) entry which is preliminary data.</text>
</comment>
<proteinExistence type="predicted"/>
<sequence length="138" mass="15213">MKNFLSFVFGGIFSVGLMLSGMANPEKVLNFLDITGQWDPSLAFVMAGAICVAFIPFQYAVRRSDLKTFDGNVIDLPQNNQLDVKLIMGSCLFGIGWGIAGICPAPSFTLIGLGYYQASYFLVAMFIGVWLHRLWTKV</sequence>
<dbReference type="AlphaFoldDB" id="A0A1C3CX95"/>
<dbReference type="OrthoDB" id="9790409at2"/>
<name>A0A1C3CX95_9GAMM</name>
<accession>A0A1C3CX95</accession>
<protein>
    <submittedName>
        <fullName evidence="2">YeeE/YedE family protein</fullName>
    </submittedName>
</protein>
<evidence type="ECO:0000313" key="2">
    <source>
        <dbReference type="EMBL" id="ODA13435.1"/>
    </source>
</evidence>
<keyword evidence="1" id="KW-0472">Membrane</keyword>
<keyword evidence="1" id="KW-1133">Transmembrane helix</keyword>
<keyword evidence="3" id="KW-1185">Reference proteome</keyword>
<feature type="transmembrane region" description="Helical" evidence="1">
    <location>
        <begin position="41"/>
        <end position="61"/>
    </location>
</feature>
<feature type="transmembrane region" description="Helical" evidence="1">
    <location>
        <begin position="114"/>
        <end position="135"/>
    </location>
</feature>
<feature type="transmembrane region" description="Helical" evidence="1">
    <location>
        <begin position="82"/>
        <end position="102"/>
    </location>
</feature>